<dbReference type="EMBL" id="QPKB01000002">
    <property type="protein sequence ID" value="RWR76255.1"/>
    <property type="molecule type" value="Genomic_DNA"/>
</dbReference>
<evidence type="ECO:0000313" key="4">
    <source>
        <dbReference type="Proteomes" id="UP000283530"/>
    </source>
</evidence>
<dbReference type="PANTHER" id="PTHR47584">
    <property type="match status" value="1"/>
</dbReference>
<evidence type="ECO:0000313" key="3">
    <source>
        <dbReference type="EMBL" id="RWR76255.1"/>
    </source>
</evidence>
<dbReference type="Pfam" id="PF12776">
    <property type="entry name" value="Myb_DNA-bind_3"/>
    <property type="match status" value="1"/>
</dbReference>
<keyword evidence="4" id="KW-1185">Reference proteome</keyword>
<dbReference type="AlphaFoldDB" id="A0A443NCL0"/>
<protein>
    <submittedName>
        <fullName evidence="3">L10-interacting MYB domain-containing protein isoform X2</fullName>
    </submittedName>
</protein>
<feature type="compositionally biased region" description="Basic and acidic residues" evidence="1">
    <location>
        <begin position="232"/>
        <end position="288"/>
    </location>
</feature>
<feature type="domain" description="Myb/SANT-like" evidence="2">
    <location>
        <begin position="22"/>
        <end position="115"/>
    </location>
</feature>
<dbReference type="PANTHER" id="PTHR47584:SF17">
    <property type="entry name" value="MYB_SANT-LIKE DNA-BINDING DOMAIN PROTEIN"/>
    <property type="match status" value="1"/>
</dbReference>
<feature type="compositionally biased region" description="Polar residues" evidence="1">
    <location>
        <begin position="151"/>
        <end position="166"/>
    </location>
</feature>
<proteinExistence type="predicted"/>
<accession>A0A443NCL0</accession>
<organism evidence="3 4">
    <name type="scientific">Cinnamomum micranthum f. kanehirae</name>
    <dbReference type="NCBI Taxonomy" id="337451"/>
    <lineage>
        <taxon>Eukaryota</taxon>
        <taxon>Viridiplantae</taxon>
        <taxon>Streptophyta</taxon>
        <taxon>Embryophyta</taxon>
        <taxon>Tracheophyta</taxon>
        <taxon>Spermatophyta</taxon>
        <taxon>Magnoliopsida</taxon>
        <taxon>Magnoliidae</taxon>
        <taxon>Laurales</taxon>
        <taxon>Lauraceae</taxon>
        <taxon>Cinnamomum</taxon>
    </lineage>
</organism>
<feature type="region of interest" description="Disordered" evidence="1">
    <location>
        <begin position="148"/>
        <end position="176"/>
    </location>
</feature>
<evidence type="ECO:0000259" key="2">
    <source>
        <dbReference type="Pfam" id="PF12776"/>
    </source>
</evidence>
<evidence type="ECO:0000256" key="1">
    <source>
        <dbReference type="SAM" id="MobiDB-lite"/>
    </source>
</evidence>
<dbReference type="OrthoDB" id="1730132at2759"/>
<dbReference type="InterPro" id="IPR024752">
    <property type="entry name" value="Myb/SANT-like_dom"/>
</dbReference>
<dbReference type="InterPro" id="IPR045026">
    <property type="entry name" value="LIMYB"/>
</dbReference>
<reference evidence="3 4" key="1">
    <citation type="journal article" date="2019" name="Nat. Plants">
        <title>Stout camphor tree genome fills gaps in understanding of flowering plant genome evolution.</title>
        <authorList>
            <person name="Chaw S.M."/>
            <person name="Liu Y.C."/>
            <person name="Wu Y.W."/>
            <person name="Wang H.Y."/>
            <person name="Lin C.I."/>
            <person name="Wu C.S."/>
            <person name="Ke H.M."/>
            <person name="Chang L.Y."/>
            <person name="Hsu C.Y."/>
            <person name="Yang H.T."/>
            <person name="Sudianto E."/>
            <person name="Hsu M.H."/>
            <person name="Wu K.P."/>
            <person name="Wang L.N."/>
            <person name="Leebens-Mack J.H."/>
            <person name="Tsai I.J."/>
        </authorList>
    </citation>
    <scope>NUCLEOTIDE SEQUENCE [LARGE SCALE GENOMIC DNA]</scope>
    <source>
        <strain evidence="4">cv. Chaw 1501</strain>
        <tissue evidence="3">Young leaves</tissue>
    </source>
</reference>
<feature type="region of interest" description="Disordered" evidence="1">
    <location>
        <begin position="232"/>
        <end position="290"/>
    </location>
</feature>
<sequence>MAESRVPSHKGKDKAEMSRAVWSDNMKKIFIDLCIVEVLQGGRPGSNLKTQSWTRIIEGFKEKTGILYGQKQLKNQWDGMRKQYNAWITLCGQTGVGLNEATQTITMDPERWDEYLKGHPEAKIFRTRPLSFPDEMGILFGGTQARGEETWTPSSGSFPEELNTQIPSPPPHMDNTQNYVQEETFEDISTEELMTNARRKRPCPSRSRRDVRNSKYDENMERLVIILEEDKKEEDRKKEERKEEERKEEERKEEKRKEEARKEEERKEEKRKEEARKEEERKEEERKRGPTMQDCIDILKQIPNIQVTSELYFFGTRAFKDKDNRDIFMSFESNDARLYWLNMIMKHGP</sequence>
<dbReference type="Proteomes" id="UP000283530">
    <property type="component" value="Unassembled WGS sequence"/>
</dbReference>
<comment type="caution">
    <text evidence="3">The sequence shown here is derived from an EMBL/GenBank/DDBJ whole genome shotgun (WGS) entry which is preliminary data.</text>
</comment>
<gene>
    <name evidence="3" type="ORF">CKAN_00468900</name>
</gene>
<feature type="region of interest" description="Disordered" evidence="1">
    <location>
        <begin position="189"/>
        <end position="214"/>
    </location>
</feature>
<name>A0A443NCL0_9MAGN</name>